<dbReference type="Gene3D" id="1.10.340.30">
    <property type="entry name" value="Hypothetical protein, domain 2"/>
    <property type="match status" value="1"/>
</dbReference>
<evidence type="ECO:0000313" key="3">
    <source>
        <dbReference type="Proteomes" id="UP000809273"/>
    </source>
</evidence>
<dbReference type="PANTHER" id="PTHR30037:SF4">
    <property type="entry name" value="DNA-3-METHYLADENINE GLYCOSYLASE I"/>
    <property type="match status" value="1"/>
</dbReference>
<feature type="binding site" evidence="1">
    <location>
        <position position="175"/>
    </location>
    <ligand>
        <name>Zn(2+)</name>
        <dbReference type="ChEBI" id="CHEBI:29105"/>
    </ligand>
</feature>
<dbReference type="InterPro" id="IPR005019">
    <property type="entry name" value="Adenine_glyco"/>
</dbReference>
<dbReference type="PANTHER" id="PTHR30037">
    <property type="entry name" value="DNA-3-METHYLADENINE GLYCOSYLASE 1"/>
    <property type="match status" value="1"/>
</dbReference>
<reference evidence="2" key="1">
    <citation type="journal article" date="2021" name="Environ. Microbiol.">
        <title>Genomic characterization of three novel Desulfobacterota classes expand the metabolic and phylogenetic diversity of the phylum.</title>
        <authorList>
            <person name="Murphy C.L."/>
            <person name="Biggerstaff J."/>
            <person name="Eichhorn A."/>
            <person name="Ewing E."/>
            <person name="Shahan R."/>
            <person name="Soriano D."/>
            <person name="Stewart S."/>
            <person name="VanMol K."/>
            <person name="Walker R."/>
            <person name="Walters P."/>
            <person name="Elshahed M.S."/>
            <person name="Youssef N.H."/>
        </authorList>
    </citation>
    <scope>NUCLEOTIDE SEQUENCE</scope>
    <source>
        <strain evidence="2">Zod_Metabat.24</strain>
    </source>
</reference>
<dbReference type="SUPFAM" id="SSF48150">
    <property type="entry name" value="DNA-glycosylase"/>
    <property type="match status" value="1"/>
</dbReference>
<dbReference type="InterPro" id="IPR011257">
    <property type="entry name" value="DNA_glycosylase"/>
</dbReference>
<dbReference type="GO" id="GO:0046872">
    <property type="term" value="F:metal ion binding"/>
    <property type="evidence" value="ECO:0007669"/>
    <property type="project" value="UniProtKB-KW"/>
</dbReference>
<proteinExistence type="predicted"/>
<sequence length="191" mass="22225">MNRCPWAGSDLMIRYHDTEWGVFTLDDIAQFEHLSLEVFQAGLSWETILKKRETLRRLFADFDPEIVARFDEARVQEILKDRGGIRNERKIRAVINNAVRILEIREKQGGPFGRFLFESFGGEVKINSFKKMEELPPKTAVSEYLSIKLKKLGFNFVGPTTIYAHLQAVGFVNDHIVDCFRWREVQAVYPK</sequence>
<dbReference type="GO" id="GO:0008725">
    <property type="term" value="F:DNA-3-methyladenine glycosylase activity"/>
    <property type="evidence" value="ECO:0007669"/>
    <property type="project" value="InterPro"/>
</dbReference>
<dbReference type="Pfam" id="PF03352">
    <property type="entry name" value="Adenine_glyco"/>
    <property type="match status" value="1"/>
</dbReference>
<feature type="binding site" evidence="1">
    <location>
        <position position="179"/>
    </location>
    <ligand>
        <name>Zn(2+)</name>
        <dbReference type="ChEBI" id="CHEBI:29105"/>
    </ligand>
</feature>
<dbReference type="AlphaFoldDB" id="A0A9D8PQ80"/>
<feature type="binding site" evidence="1">
    <location>
        <position position="4"/>
    </location>
    <ligand>
        <name>Zn(2+)</name>
        <dbReference type="ChEBI" id="CHEBI:29105"/>
    </ligand>
</feature>
<keyword evidence="1" id="KW-0862">Zinc</keyword>
<dbReference type="EMBL" id="JAFGIX010000091">
    <property type="protein sequence ID" value="MBN1574879.1"/>
    <property type="molecule type" value="Genomic_DNA"/>
</dbReference>
<protein>
    <submittedName>
        <fullName evidence="2">DNA-3-methyladenine glycosylase I</fullName>
    </submittedName>
</protein>
<comment type="caution">
    <text evidence="2">The sequence shown here is derived from an EMBL/GenBank/DDBJ whole genome shotgun (WGS) entry which is preliminary data.</text>
</comment>
<evidence type="ECO:0000256" key="1">
    <source>
        <dbReference type="PIRSR" id="PIRSR605019-1"/>
    </source>
</evidence>
<accession>A0A9D8PQ80</accession>
<dbReference type="InterPro" id="IPR052891">
    <property type="entry name" value="DNA-3mA_glycosylase"/>
</dbReference>
<dbReference type="Proteomes" id="UP000809273">
    <property type="component" value="Unassembled WGS sequence"/>
</dbReference>
<keyword evidence="1" id="KW-0479">Metal-binding</keyword>
<dbReference type="GO" id="GO:0006284">
    <property type="term" value="P:base-excision repair"/>
    <property type="evidence" value="ECO:0007669"/>
    <property type="project" value="InterPro"/>
</dbReference>
<gene>
    <name evidence="2" type="ORF">JW984_16910</name>
</gene>
<evidence type="ECO:0000313" key="2">
    <source>
        <dbReference type="EMBL" id="MBN1574879.1"/>
    </source>
</evidence>
<name>A0A9D8PQ80_9DELT</name>
<reference evidence="2" key="2">
    <citation type="submission" date="2021-01" db="EMBL/GenBank/DDBJ databases">
        <authorList>
            <person name="Hahn C.R."/>
            <person name="Youssef N.H."/>
            <person name="Elshahed M."/>
        </authorList>
    </citation>
    <scope>NUCLEOTIDE SEQUENCE</scope>
    <source>
        <strain evidence="2">Zod_Metabat.24</strain>
    </source>
</reference>
<feature type="binding site" evidence="1">
    <location>
        <position position="16"/>
    </location>
    <ligand>
        <name>Zn(2+)</name>
        <dbReference type="ChEBI" id="CHEBI:29105"/>
    </ligand>
</feature>
<organism evidence="2 3">
    <name type="scientific">Candidatus Zymogenus saltonus</name>
    <dbReference type="NCBI Taxonomy" id="2844893"/>
    <lineage>
        <taxon>Bacteria</taxon>
        <taxon>Deltaproteobacteria</taxon>
        <taxon>Candidatus Zymogenia</taxon>
        <taxon>Candidatus Zymogeniales</taxon>
        <taxon>Candidatus Zymogenaceae</taxon>
        <taxon>Candidatus Zymogenus</taxon>
    </lineage>
</organism>